<evidence type="ECO:0000313" key="1">
    <source>
        <dbReference type="EMBL" id="CAI9149354.1"/>
    </source>
</evidence>
<gene>
    <name evidence="1" type="ORF">MRATA1EN1_LOCUS30972</name>
</gene>
<evidence type="ECO:0000313" key="2">
    <source>
        <dbReference type="Proteomes" id="UP001176941"/>
    </source>
</evidence>
<protein>
    <submittedName>
        <fullName evidence="1">Uncharacterized protein</fullName>
    </submittedName>
</protein>
<dbReference type="EMBL" id="CATKSN020000250">
    <property type="protein sequence ID" value="CAI9149354.1"/>
    <property type="molecule type" value="Genomic_DNA"/>
</dbReference>
<keyword evidence="2" id="KW-1185">Reference proteome</keyword>
<proteinExistence type="predicted"/>
<dbReference type="Proteomes" id="UP001176941">
    <property type="component" value="Unassembled WGS sequence"/>
</dbReference>
<accession>A0ABN8XP04</accession>
<reference evidence="1" key="1">
    <citation type="submission" date="2023-04" db="EMBL/GenBank/DDBJ databases">
        <authorList>
            <consortium name="ELIXIR-Norway"/>
        </authorList>
    </citation>
    <scope>NUCLEOTIDE SEQUENCE [LARGE SCALE GENOMIC DNA]</scope>
</reference>
<organism evidence="1 2">
    <name type="scientific">Rangifer tarandus platyrhynchus</name>
    <name type="common">Svalbard reindeer</name>
    <dbReference type="NCBI Taxonomy" id="3082113"/>
    <lineage>
        <taxon>Eukaryota</taxon>
        <taxon>Metazoa</taxon>
        <taxon>Chordata</taxon>
        <taxon>Craniata</taxon>
        <taxon>Vertebrata</taxon>
        <taxon>Euteleostomi</taxon>
        <taxon>Mammalia</taxon>
        <taxon>Eutheria</taxon>
        <taxon>Laurasiatheria</taxon>
        <taxon>Artiodactyla</taxon>
        <taxon>Ruminantia</taxon>
        <taxon>Pecora</taxon>
        <taxon>Cervidae</taxon>
        <taxon>Odocoileinae</taxon>
        <taxon>Rangifer</taxon>
    </lineage>
</organism>
<sequence>MCFTGKFLEVRKKARFVNWKPALGPPYYESVLYSPVGNLPLRHTAFVNNVGRVALPPRCCTFVRHLLQRSGTRKEHRQLHWFNFLKELSPLR</sequence>
<comment type="caution">
    <text evidence="1">The sequence shown here is derived from an EMBL/GenBank/DDBJ whole genome shotgun (WGS) entry which is preliminary data.</text>
</comment>
<name>A0ABN8XP04_RANTA</name>